<evidence type="ECO:0000313" key="5">
    <source>
        <dbReference type="Proteomes" id="UP001634394"/>
    </source>
</evidence>
<dbReference type="Pfam" id="PF00229">
    <property type="entry name" value="TNF"/>
    <property type="match status" value="1"/>
</dbReference>
<sequence>MNVTDIRRQESETDVFDVEKNDGKKDEMKRRNFCLYIIMVQTVVTVITVGLVMIIDRKLILHRSPPLNDLSPTETSAKMPKYMALEDTKREIRAAHLYYNDSKTRSGQHCCVMWADPPFLNSFVSEGITFHTTNGSLQVKESGIYQIYSKLTLKYNRRKLTDNQSNLVSYSTLQINGKTVSIEHFNFPLPGNVSMYHVLHFGIYHLDAGDTLWVTMHNDTILYLWDWDKASFFGLNLIGRI</sequence>
<dbReference type="AlphaFoldDB" id="A0ABD3VGK1"/>
<dbReference type="InterPro" id="IPR006052">
    <property type="entry name" value="TNF_dom"/>
</dbReference>
<protein>
    <recommendedName>
        <fullName evidence="3">THD domain-containing protein</fullName>
    </recommendedName>
</protein>
<dbReference type="PROSITE" id="PS50049">
    <property type="entry name" value="THD_2"/>
    <property type="match status" value="1"/>
</dbReference>
<organism evidence="4 5">
    <name type="scientific">Sinanodonta woodiana</name>
    <name type="common">Chinese pond mussel</name>
    <name type="synonym">Anodonta woodiana</name>
    <dbReference type="NCBI Taxonomy" id="1069815"/>
    <lineage>
        <taxon>Eukaryota</taxon>
        <taxon>Metazoa</taxon>
        <taxon>Spiralia</taxon>
        <taxon>Lophotrochozoa</taxon>
        <taxon>Mollusca</taxon>
        <taxon>Bivalvia</taxon>
        <taxon>Autobranchia</taxon>
        <taxon>Heteroconchia</taxon>
        <taxon>Palaeoheterodonta</taxon>
        <taxon>Unionida</taxon>
        <taxon>Unionoidea</taxon>
        <taxon>Unionidae</taxon>
        <taxon>Unioninae</taxon>
        <taxon>Sinanodonta</taxon>
    </lineage>
</organism>
<evidence type="ECO:0000313" key="4">
    <source>
        <dbReference type="EMBL" id="KAL3859657.1"/>
    </source>
</evidence>
<evidence type="ECO:0000256" key="1">
    <source>
        <dbReference type="ARBA" id="ARBA00008670"/>
    </source>
</evidence>
<name>A0ABD3VGK1_SINWO</name>
<dbReference type="InterPro" id="IPR008983">
    <property type="entry name" value="Tumour_necrosis_fac-like_dom"/>
</dbReference>
<keyword evidence="2" id="KW-0472">Membrane</keyword>
<feature type="domain" description="THD" evidence="3">
    <location>
        <begin position="93"/>
        <end position="238"/>
    </location>
</feature>
<accession>A0ABD3VGK1</accession>
<feature type="transmembrane region" description="Helical" evidence="2">
    <location>
        <begin position="33"/>
        <end position="55"/>
    </location>
</feature>
<comment type="caution">
    <text evidence="4">The sequence shown here is derived from an EMBL/GenBank/DDBJ whole genome shotgun (WGS) entry which is preliminary data.</text>
</comment>
<evidence type="ECO:0000256" key="2">
    <source>
        <dbReference type="SAM" id="Phobius"/>
    </source>
</evidence>
<proteinExistence type="inferred from homology"/>
<gene>
    <name evidence="4" type="ORF">ACJMK2_009870</name>
</gene>
<keyword evidence="2" id="KW-1133">Transmembrane helix</keyword>
<keyword evidence="5" id="KW-1185">Reference proteome</keyword>
<dbReference type="Gene3D" id="2.60.120.40">
    <property type="match status" value="1"/>
</dbReference>
<comment type="similarity">
    <text evidence="1">Belongs to the tumor necrosis factor family.</text>
</comment>
<dbReference type="SUPFAM" id="SSF49842">
    <property type="entry name" value="TNF-like"/>
    <property type="match status" value="1"/>
</dbReference>
<keyword evidence="2" id="KW-0812">Transmembrane</keyword>
<dbReference type="Proteomes" id="UP001634394">
    <property type="component" value="Unassembled WGS sequence"/>
</dbReference>
<evidence type="ECO:0000259" key="3">
    <source>
        <dbReference type="PROSITE" id="PS50049"/>
    </source>
</evidence>
<reference evidence="4 5" key="1">
    <citation type="submission" date="2024-11" db="EMBL/GenBank/DDBJ databases">
        <title>Chromosome-level genome assembly of the freshwater bivalve Anodonta woodiana.</title>
        <authorList>
            <person name="Chen X."/>
        </authorList>
    </citation>
    <scope>NUCLEOTIDE SEQUENCE [LARGE SCALE GENOMIC DNA]</scope>
    <source>
        <strain evidence="4">MN2024</strain>
        <tissue evidence="4">Gills</tissue>
    </source>
</reference>
<dbReference type="EMBL" id="JBJQND010000012">
    <property type="protein sequence ID" value="KAL3859657.1"/>
    <property type="molecule type" value="Genomic_DNA"/>
</dbReference>